<sequence>MRQTAVMRIRYATDPGSPATPNEDFAATALPASGAGGAVVLLDGVTPPQGPSGCLHDVPWFTSRLGGELLGFSVSHPDVPLAGCLAEAIGRTAATHRPGCDLSHPRTPQATVAAARWGDAGLEYLVLSDAVLLLEEPGGGVRAVLDDRLDAVRARARRLPSGPQRAAFIEEARNTEGGFFTAAADPAVAGRAVTGTVHPGGVRRLAALSDGATRWTEVFGFGGWRRLFALLAGEGPEALIGQVRAAERSDPGGTAFPRGKIHDDATALVAELRAAGP</sequence>
<evidence type="ECO:0000313" key="1">
    <source>
        <dbReference type="EMBL" id="GAA1900934.1"/>
    </source>
</evidence>
<reference evidence="2" key="1">
    <citation type="journal article" date="2019" name="Int. J. Syst. Evol. Microbiol.">
        <title>The Global Catalogue of Microorganisms (GCM) 10K type strain sequencing project: providing services to taxonomists for standard genome sequencing and annotation.</title>
        <authorList>
            <consortium name="The Broad Institute Genomics Platform"/>
            <consortium name="The Broad Institute Genome Sequencing Center for Infectious Disease"/>
            <person name="Wu L."/>
            <person name="Ma J."/>
        </authorList>
    </citation>
    <scope>NUCLEOTIDE SEQUENCE [LARGE SCALE GENOMIC DNA]</scope>
    <source>
        <strain evidence="2">JCM 13581</strain>
    </source>
</reference>
<keyword evidence="2" id="KW-1185">Reference proteome</keyword>
<dbReference type="EMBL" id="BAAAMJ010000008">
    <property type="protein sequence ID" value="GAA1900934.1"/>
    <property type="molecule type" value="Genomic_DNA"/>
</dbReference>
<dbReference type="Proteomes" id="UP001501303">
    <property type="component" value="Unassembled WGS sequence"/>
</dbReference>
<organism evidence="1 2">
    <name type="scientific">Streptomyces sodiiphilus</name>
    <dbReference type="NCBI Taxonomy" id="226217"/>
    <lineage>
        <taxon>Bacteria</taxon>
        <taxon>Bacillati</taxon>
        <taxon>Actinomycetota</taxon>
        <taxon>Actinomycetes</taxon>
        <taxon>Kitasatosporales</taxon>
        <taxon>Streptomycetaceae</taxon>
        <taxon>Streptomyces</taxon>
    </lineage>
</organism>
<accession>A0ABP5A7P6</accession>
<comment type="caution">
    <text evidence="1">The sequence shown here is derived from an EMBL/GenBank/DDBJ whole genome shotgun (WGS) entry which is preliminary data.</text>
</comment>
<gene>
    <name evidence="1" type="ORF">GCM10009716_08540</name>
</gene>
<name>A0ABP5A7P6_9ACTN</name>
<protein>
    <submittedName>
        <fullName evidence="1">Protein phosphatase 2C domain-containing protein</fullName>
    </submittedName>
</protein>
<evidence type="ECO:0000313" key="2">
    <source>
        <dbReference type="Proteomes" id="UP001501303"/>
    </source>
</evidence>
<proteinExistence type="predicted"/>